<protein>
    <recommendedName>
        <fullName evidence="2">Copper amine oxidase-like N-terminal domain-containing protein</fullName>
    </recommendedName>
</protein>
<gene>
    <name evidence="3" type="ORF">J2T15_003288</name>
</gene>
<sequence>MKKLVSIILLSVMLVSMIMPTIALAHSGRTDSSGGHNCSDKSKAKGLCTGYHYHNGGSSSSESSSSNTTTQITKVKVISNEYPEAPHCKKIKDVYVSTDTYYIYYERIWDCNYYTNSGTVYTYLDLNLFVDTKQQVLNKQLISVKYSTYISVRDFSKAAGYSLEIDKAGDVVLKKEKSTIKIVKSNSNVLLNGKATDVTAEIADSTYYIPLRSALKWVNGSISSLDSYNLYISIAN</sequence>
<dbReference type="SUPFAM" id="SSF55383">
    <property type="entry name" value="Copper amine oxidase, domain N"/>
    <property type="match status" value="1"/>
</dbReference>
<reference evidence="3 4" key="1">
    <citation type="submission" date="2023-07" db="EMBL/GenBank/DDBJ databases">
        <title>Sorghum-associated microbial communities from plants grown in Nebraska, USA.</title>
        <authorList>
            <person name="Schachtman D."/>
        </authorList>
    </citation>
    <scope>NUCLEOTIDE SEQUENCE [LARGE SCALE GENOMIC DNA]</scope>
    <source>
        <strain evidence="3 4">CC482</strain>
    </source>
</reference>
<feature type="signal peptide" evidence="1">
    <location>
        <begin position="1"/>
        <end position="25"/>
    </location>
</feature>
<feature type="domain" description="Copper amine oxidase-like N-terminal" evidence="2">
    <location>
        <begin position="130"/>
        <end position="213"/>
    </location>
</feature>
<proteinExistence type="predicted"/>
<dbReference type="Pfam" id="PF07833">
    <property type="entry name" value="Cu_amine_oxidN1"/>
    <property type="match status" value="1"/>
</dbReference>
<evidence type="ECO:0000259" key="2">
    <source>
        <dbReference type="Pfam" id="PF07833"/>
    </source>
</evidence>
<evidence type="ECO:0000313" key="3">
    <source>
        <dbReference type="EMBL" id="MDQ0113845.1"/>
    </source>
</evidence>
<dbReference type="Proteomes" id="UP001229346">
    <property type="component" value="Unassembled WGS sequence"/>
</dbReference>
<dbReference type="RefSeq" id="WP_307205106.1">
    <property type="nucleotide sequence ID" value="NZ_JAUSSU010000006.1"/>
</dbReference>
<dbReference type="NCBIfam" id="NF033223">
    <property type="entry name" value="YHYH_alt"/>
    <property type="match status" value="1"/>
</dbReference>
<evidence type="ECO:0000256" key="1">
    <source>
        <dbReference type="SAM" id="SignalP"/>
    </source>
</evidence>
<dbReference type="Gene3D" id="3.30.457.10">
    <property type="entry name" value="Copper amine oxidase-like, N-terminal domain"/>
    <property type="match status" value="1"/>
</dbReference>
<keyword evidence="4" id="KW-1185">Reference proteome</keyword>
<organism evidence="3 4">
    <name type="scientific">Paenibacillus harenae</name>
    <dbReference type="NCBI Taxonomy" id="306543"/>
    <lineage>
        <taxon>Bacteria</taxon>
        <taxon>Bacillati</taxon>
        <taxon>Bacillota</taxon>
        <taxon>Bacilli</taxon>
        <taxon>Bacillales</taxon>
        <taxon>Paenibacillaceae</taxon>
        <taxon>Paenibacillus</taxon>
    </lineage>
</organism>
<dbReference type="InterPro" id="IPR047773">
    <property type="entry name" value="YHYH_dom_bact"/>
</dbReference>
<keyword evidence="1" id="KW-0732">Signal</keyword>
<dbReference type="InterPro" id="IPR036582">
    <property type="entry name" value="Mao_N_sf"/>
</dbReference>
<comment type="caution">
    <text evidence="3">The sequence shown here is derived from an EMBL/GenBank/DDBJ whole genome shotgun (WGS) entry which is preliminary data.</text>
</comment>
<evidence type="ECO:0000313" key="4">
    <source>
        <dbReference type="Proteomes" id="UP001229346"/>
    </source>
</evidence>
<dbReference type="EMBL" id="JAUSSU010000006">
    <property type="protein sequence ID" value="MDQ0113845.1"/>
    <property type="molecule type" value="Genomic_DNA"/>
</dbReference>
<name>A0ABT9U589_PAEHA</name>
<accession>A0ABT9U589</accession>
<feature type="chain" id="PRO_5047059902" description="Copper amine oxidase-like N-terminal domain-containing protein" evidence="1">
    <location>
        <begin position="26"/>
        <end position="236"/>
    </location>
</feature>
<dbReference type="InterPro" id="IPR012854">
    <property type="entry name" value="Cu_amine_oxidase-like_N"/>
</dbReference>